<protein>
    <recommendedName>
        <fullName evidence="4">Bacteriocin</fullName>
    </recommendedName>
</protein>
<dbReference type="Proteomes" id="UP000032352">
    <property type="component" value="Chromosome"/>
</dbReference>
<reference evidence="2 3" key="2">
    <citation type="journal article" date="2022" name="Mar. Drugs">
        <title>Bioassay-Guided Fractionation Leads to the Detection of Cholic Acid Generated by the Rare Thalassomonas sp.</title>
        <authorList>
            <person name="Pheiffer F."/>
            <person name="Schneider Y.K."/>
            <person name="Hansen E.H."/>
            <person name="Andersen J.H."/>
            <person name="Isaksson J."/>
            <person name="Busche T."/>
            <person name="R C."/>
            <person name="Kalinowski J."/>
            <person name="Zyl L.V."/>
            <person name="Trindade M."/>
        </authorList>
    </citation>
    <scope>NUCLEOTIDE SEQUENCE [LARGE SCALE GENOMIC DNA]</scope>
    <source>
        <strain evidence="2 3">XOM25</strain>
    </source>
</reference>
<name>A0AAF0C7R3_9GAMM</name>
<accession>A0AAF0C7R3</accession>
<evidence type="ECO:0008006" key="4">
    <source>
        <dbReference type="Google" id="ProtNLM"/>
    </source>
</evidence>
<feature type="transmembrane region" description="Helical" evidence="1">
    <location>
        <begin position="26"/>
        <end position="54"/>
    </location>
</feature>
<keyword evidence="1" id="KW-1133">Transmembrane helix</keyword>
<reference evidence="2 3" key="1">
    <citation type="journal article" date="2015" name="Genome Announc.">
        <title>Draft Genome Sequences of Marine Isolates of Thalassomonas viridans and Thalassomonas actiniarum.</title>
        <authorList>
            <person name="Olonade I."/>
            <person name="van Zyl L.J."/>
            <person name="Trindade M."/>
        </authorList>
    </citation>
    <scope>NUCLEOTIDE SEQUENCE [LARGE SCALE GENOMIC DNA]</scope>
    <source>
        <strain evidence="2 3">XOM25</strain>
    </source>
</reference>
<keyword evidence="1" id="KW-0812">Transmembrane</keyword>
<evidence type="ECO:0000256" key="1">
    <source>
        <dbReference type="SAM" id="Phobius"/>
    </source>
</evidence>
<keyword evidence="1" id="KW-0472">Membrane</keyword>
<gene>
    <name evidence="2" type="ORF">SG34_019825</name>
</gene>
<organism evidence="2 3">
    <name type="scientific">Thalassomonas viridans</name>
    <dbReference type="NCBI Taxonomy" id="137584"/>
    <lineage>
        <taxon>Bacteria</taxon>
        <taxon>Pseudomonadati</taxon>
        <taxon>Pseudomonadota</taxon>
        <taxon>Gammaproteobacteria</taxon>
        <taxon>Alteromonadales</taxon>
        <taxon>Colwelliaceae</taxon>
        <taxon>Thalassomonas</taxon>
    </lineage>
</organism>
<evidence type="ECO:0000313" key="3">
    <source>
        <dbReference type="Proteomes" id="UP000032352"/>
    </source>
</evidence>
<sequence>MRELNVNEIEQVNGGLTPSGGGSLQLGLMGAAIAVGSGGVAALAFIAAVICYSLE</sequence>
<proteinExistence type="predicted"/>
<dbReference type="RefSeq" id="WP_161797846.1">
    <property type="nucleotide sequence ID" value="NZ_CP059733.1"/>
</dbReference>
<dbReference type="EMBL" id="CP059733">
    <property type="protein sequence ID" value="WDE03616.1"/>
    <property type="molecule type" value="Genomic_DNA"/>
</dbReference>
<evidence type="ECO:0000313" key="2">
    <source>
        <dbReference type="EMBL" id="WDE03616.1"/>
    </source>
</evidence>
<keyword evidence="3" id="KW-1185">Reference proteome</keyword>
<dbReference type="AlphaFoldDB" id="A0AAF0C7R3"/>
<dbReference type="KEGG" id="tvd:SG34_019825"/>